<feature type="compositionally biased region" description="Acidic residues" evidence="3">
    <location>
        <begin position="978"/>
        <end position="1006"/>
    </location>
</feature>
<feature type="compositionally biased region" description="Acidic residues" evidence="3">
    <location>
        <begin position="868"/>
        <end position="877"/>
    </location>
</feature>
<keyword evidence="5" id="KW-1185">Reference proteome</keyword>
<dbReference type="GeneID" id="96900987"/>
<dbReference type="GO" id="GO:0019903">
    <property type="term" value="F:protein phosphatase binding"/>
    <property type="evidence" value="ECO:0007669"/>
    <property type="project" value="InterPro"/>
</dbReference>
<organism evidence="4 5">
    <name type="scientific">Naumovozyma castellii</name>
    <name type="common">Yeast</name>
    <name type="synonym">Saccharomyces castellii</name>
    <dbReference type="NCBI Taxonomy" id="27288"/>
    <lineage>
        <taxon>Eukaryota</taxon>
        <taxon>Fungi</taxon>
        <taxon>Dikarya</taxon>
        <taxon>Ascomycota</taxon>
        <taxon>Saccharomycotina</taxon>
        <taxon>Saccharomycetes</taxon>
        <taxon>Saccharomycetales</taxon>
        <taxon>Saccharomycetaceae</taxon>
        <taxon>Naumovozyma</taxon>
    </lineage>
</organism>
<dbReference type="HOGENOM" id="CLU_003676_2_0_1"/>
<dbReference type="GO" id="GO:0000082">
    <property type="term" value="P:G1/S transition of mitotic cell cycle"/>
    <property type="evidence" value="ECO:0007669"/>
    <property type="project" value="EnsemblFungi"/>
</dbReference>
<dbReference type="SUPFAM" id="SSF48371">
    <property type="entry name" value="ARM repeat"/>
    <property type="match status" value="1"/>
</dbReference>
<keyword evidence="2" id="KW-0131">Cell cycle</keyword>
<dbReference type="EMBL" id="HE576752">
    <property type="protein sequence ID" value="CCC67508.1"/>
    <property type="molecule type" value="Genomic_DNA"/>
</dbReference>
<feature type="compositionally biased region" description="Acidic residues" evidence="3">
    <location>
        <begin position="549"/>
        <end position="569"/>
    </location>
</feature>
<dbReference type="GO" id="GO:0005634">
    <property type="term" value="C:nucleus"/>
    <property type="evidence" value="ECO:0007669"/>
    <property type="project" value="TreeGrafter"/>
</dbReference>
<evidence type="ECO:0000256" key="3">
    <source>
        <dbReference type="SAM" id="MobiDB-lite"/>
    </source>
</evidence>
<dbReference type="GO" id="GO:0005829">
    <property type="term" value="C:cytosol"/>
    <property type="evidence" value="ECO:0007669"/>
    <property type="project" value="TreeGrafter"/>
</dbReference>
<feature type="region of interest" description="Disordered" evidence="3">
    <location>
        <begin position="978"/>
        <end position="1010"/>
    </location>
</feature>
<feature type="region of interest" description="Disordered" evidence="3">
    <location>
        <begin position="809"/>
        <end position="901"/>
    </location>
</feature>
<evidence type="ECO:0000256" key="1">
    <source>
        <dbReference type="ARBA" id="ARBA00006180"/>
    </source>
</evidence>
<dbReference type="RefSeq" id="XP_003673889.1">
    <property type="nucleotide sequence ID" value="XM_003673841.1"/>
</dbReference>
<dbReference type="STRING" id="1064592.G0V7R0"/>
<dbReference type="Proteomes" id="UP000001640">
    <property type="component" value="Chromosome 1"/>
</dbReference>
<sequence>MSNSFWKFGQDYSNEASISKILRNAFLKITKDDEAVTTVNDIDKKIDSLDSPKDKLIEEQSEEKETPETPVDKGSEDSLPSTEAEFKEYRPNLEILDDLLDEEEVYTELMCSNFKLLMYFKYPEVLSRLLDYIKFDEQNTEKEDEEVIEGDAEHSDLDSEDYINGTEEASEEQQSNDETNESDVSEDNSVTLPAELEEQIEVRRAHMASEILSAEVWGISNAILENDELLTKLWSILDHPIPLSIETSTYFMKINERLLDTDITGMVTFILSQSTLVARFLKHIDNPPLLDFLLKVISSDKPDAPTRVIQCLKEQGLIPRLLDCLSHEYDPSTQTAAADFLKAFVTISGNCNSEIASSIGPNELTRQLVSPEMMEKLIKIMLTGGTSLSNGVGIIIELIRKNNSDYDFVQVMYTTLETHPPNDRDPIYLGYLVSLFAQYMPEFNKFLLDTNSTMLRTSFGNITPLGFERFKVCELIAELLHCSNMSLLNEPKGEAIVKERDEERKRVLNFSHISDSGEANMNGDTTTIEGEEITERIDSLKLESEEEIRELNEKEDESSVAESSDVEAAPEDHISDSPATEKSIRDEKIVGDVLKTLLYDTGIVVNIVKMFFQFPWNNFLHNVVFDIIQQIFNGPLKTGYNIFLLKDLLTRAHLTQLLLDGDTRSREYEERTHFRLGYMGHLTLIGEEILKFAAYLEETKVVFTEDDIVDALQDSAWIEYADTILADTREKYETALGENEDDDQSLIEDGAETSRGSFDNVEIGPELLGNDVEEYYTEDNPNNFGDEEEDYNLDFNDASKFRNFGETADENEQVDENREDNHFSGFTEVQDPRYYEYIDPDGTKTRLNFSPDDSDDQESRKDGNIREGEDDQEDEDIINTKNKKDDSNSAEDAWNTATEPTSFLLNNLQRRSDPTDSTIHDETIFQHQFELDHNEIADDDDDGYLDPNDDGQSYSKVNNVLHSGMMNLQRSKNIYYDDIDENEENQLSDNSDDDDEFDPDDDDIEYAENYSSYSLCRTTSKDALWDEANPE</sequence>
<feature type="compositionally biased region" description="Basic and acidic residues" evidence="3">
    <location>
        <begin position="830"/>
        <end position="844"/>
    </location>
</feature>
<evidence type="ECO:0000313" key="5">
    <source>
        <dbReference type="Proteomes" id="UP000001640"/>
    </source>
</evidence>
<feature type="region of interest" description="Disordered" evidence="3">
    <location>
        <begin position="139"/>
        <end position="191"/>
    </location>
</feature>
<reference evidence="4 5" key="1">
    <citation type="journal article" date="2011" name="Proc. Natl. Acad. Sci. U.S.A.">
        <title>Evolutionary erosion of yeast sex chromosomes by mating-type switching accidents.</title>
        <authorList>
            <person name="Gordon J.L."/>
            <person name="Armisen D."/>
            <person name="Proux-Wera E."/>
            <person name="Oheigeartaigh S.S."/>
            <person name="Byrne K.P."/>
            <person name="Wolfe K.H."/>
        </authorList>
    </citation>
    <scope>NUCLEOTIDE SEQUENCE [LARGE SCALE GENOMIC DNA]</scope>
    <source>
        <strain evidence="5">ATCC 76901 / BCRC 22586 / CBS 4309 / NBRC 1992 / NRRL Y-12630</strain>
    </source>
</reference>
<dbReference type="OMA" id="PIYLGHM"/>
<dbReference type="KEGG" id="ncs:NCAS_0A09500"/>
<feature type="region of interest" description="Disordered" evidence="3">
    <location>
        <begin position="549"/>
        <end position="581"/>
    </location>
</feature>
<dbReference type="PANTHER" id="PTHR12634">
    <property type="entry name" value="SIT4 YEAST -ASSOCIATING PROTEIN-RELATED"/>
    <property type="match status" value="1"/>
</dbReference>
<name>G0V7R0_NAUCA</name>
<evidence type="ECO:0000256" key="2">
    <source>
        <dbReference type="ARBA" id="ARBA00023306"/>
    </source>
</evidence>
<comment type="similarity">
    <text evidence="1">Belongs to the SAPS family.</text>
</comment>
<dbReference type="AlphaFoldDB" id="G0V7R0"/>
<proteinExistence type="inferred from homology"/>
<feature type="region of interest" description="Disordered" evidence="3">
    <location>
        <begin position="47"/>
        <end position="84"/>
    </location>
</feature>
<dbReference type="InterPro" id="IPR016024">
    <property type="entry name" value="ARM-type_fold"/>
</dbReference>
<dbReference type="InParanoid" id="G0V7R0"/>
<feature type="compositionally biased region" description="Basic and acidic residues" evidence="3">
    <location>
        <begin position="857"/>
        <end position="867"/>
    </location>
</feature>
<dbReference type="GO" id="GO:1903766">
    <property type="term" value="P:positive regulation of potassium ion export across plasma membrane"/>
    <property type="evidence" value="ECO:0007669"/>
    <property type="project" value="EnsemblFungi"/>
</dbReference>
<gene>
    <name evidence="4" type="primary">NCAS0A09500</name>
    <name evidence="4" type="ordered locus">NCAS_0A09500</name>
</gene>
<dbReference type="GO" id="GO:0002098">
    <property type="term" value="P:tRNA wobble uridine modification"/>
    <property type="evidence" value="ECO:0007669"/>
    <property type="project" value="EnsemblFungi"/>
</dbReference>
<protein>
    <submittedName>
        <fullName evidence="4">Uncharacterized protein</fullName>
    </submittedName>
</protein>
<feature type="compositionally biased region" description="Acidic residues" evidence="3">
    <location>
        <begin position="168"/>
        <end position="186"/>
    </location>
</feature>
<evidence type="ECO:0000313" key="4">
    <source>
        <dbReference type="EMBL" id="CCC67508.1"/>
    </source>
</evidence>
<dbReference type="InterPro" id="IPR007587">
    <property type="entry name" value="SAPS"/>
</dbReference>
<feature type="compositionally biased region" description="Basic and acidic residues" evidence="3">
    <location>
        <begin position="47"/>
        <end position="76"/>
    </location>
</feature>
<dbReference type="GO" id="GO:0019888">
    <property type="term" value="F:protein phosphatase regulator activity"/>
    <property type="evidence" value="ECO:0007669"/>
    <property type="project" value="TreeGrafter"/>
</dbReference>
<reference key="2">
    <citation type="submission" date="2011-08" db="EMBL/GenBank/DDBJ databases">
        <title>Genome sequence of Naumovozyma castellii.</title>
        <authorList>
            <person name="Gordon J.L."/>
            <person name="Armisen D."/>
            <person name="Proux-Wera E."/>
            <person name="OhEigeartaigh S.S."/>
            <person name="Byrne K.P."/>
            <person name="Wolfe K.H."/>
        </authorList>
    </citation>
    <scope>NUCLEOTIDE SEQUENCE</scope>
    <source>
        <strain>Type strain:CBS 4309</strain>
    </source>
</reference>
<dbReference type="eggNOG" id="KOG2073">
    <property type="taxonomic scope" value="Eukaryota"/>
</dbReference>
<dbReference type="OrthoDB" id="295029at2759"/>
<dbReference type="PANTHER" id="PTHR12634:SF8">
    <property type="entry name" value="FIERY MOUNTAIN, ISOFORM D"/>
    <property type="match status" value="1"/>
</dbReference>
<accession>G0V7R0</accession>
<dbReference type="Pfam" id="PF04499">
    <property type="entry name" value="SAPS"/>
    <property type="match status" value="1"/>
</dbReference>